<keyword evidence="1" id="KW-0472">Membrane</keyword>
<sequence length="226" mass="25311">MGSARPPMKKTAETGWSVRCSQCKLLLDVACCTNVSSPTSRVLDNVAWDSRHRADRSPNAPRITNLRSRCLLPGVHIHCQALKSLPSILIFYTQAPFTTVAHSHLLSDGLIIFQGVLIFYIQVIFVLLGGSMVLFGQAFLPSTARRAGVLILSPGVDLMVRRSHPLLLGVLTYRQMFSSYRQACSSYCRMFILLAVRRSQTTTRHYHSTIVHSHLTARHPSYRQAF</sequence>
<reference evidence="2 3" key="1">
    <citation type="journal article" date="2012" name="New Phytol.">
        <title>Insight into trade-off between wood decay and parasitism from the genome of a fungal forest pathogen.</title>
        <authorList>
            <person name="Olson A."/>
            <person name="Aerts A."/>
            <person name="Asiegbu F."/>
            <person name="Belbahri L."/>
            <person name="Bouzid O."/>
            <person name="Broberg A."/>
            <person name="Canback B."/>
            <person name="Coutinho P.M."/>
            <person name="Cullen D."/>
            <person name="Dalman K."/>
            <person name="Deflorio G."/>
            <person name="van Diepen L.T."/>
            <person name="Dunand C."/>
            <person name="Duplessis S."/>
            <person name="Durling M."/>
            <person name="Gonthier P."/>
            <person name="Grimwood J."/>
            <person name="Fossdal C.G."/>
            <person name="Hansson D."/>
            <person name="Henrissat B."/>
            <person name="Hietala A."/>
            <person name="Himmelstrand K."/>
            <person name="Hoffmeister D."/>
            <person name="Hogberg N."/>
            <person name="James T.Y."/>
            <person name="Karlsson M."/>
            <person name="Kohler A."/>
            <person name="Kues U."/>
            <person name="Lee Y.H."/>
            <person name="Lin Y.C."/>
            <person name="Lind M."/>
            <person name="Lindquist E."/>
            <person name="Lombard V."/>
            <person name="Lucas S."/>
            <person name="Lunden K."/>
            <person name="Morin E."/>
            <person name="Murat C."/>
            <person name="Park J."/>
            <person name="Raffaello T."/>
            <person name="Rouze P."/>
            <person name="Salamov A."/>
            <person name="Schmutz J."/>
            <person name="Solheim H."/>
            <person name="Stahlberg J."/>
            <person name="Velez H."/>
            <person name="de Vries R.P."/>
            <person name="Wiebenga A."/>
            <person name="Woodward S."/>
            <person name="Yakovlev I."/>
            <person name="Garbelotto M."/>
            <person name="Martin F."/>
            <person name="Grigoriev I.V."/>
            <person name="Stenlid J."/>
        </authorList>
    </citation>
    <scope>NUCLEOTIDE SEQUENCE [LARGE SCALE GENOMIC DNA]</scope>
    <source>
        <strain evidence="2 3">TC 32-1</strain>
    </source>
</reference>
<keyword evidence="1" id="KW-0812">Transmembrane</keyword>
<accession>W4KK43</accession>
<evidence type="ECO:0000313" key="3">
    <source>
        <dbReference type="Proteomes" id="UP000030671"/>
    </source>
</evidence>
<keyword evidence="3" id="KW-1185">Reference proteome</keyword>
<name>W4KK43_HETIT</name>
<dbReference type="HOGENOM" id="CLU_1224911_0_0_1"/>
<organism evidence="2 3">
    <name type="scientific">Heterobasidion irregulare (strain TC 32-1)</name>
    <dbReference type="NCBI Taxonomy" id="747525"/>
    <lineage>
        <taxon>Eukaryota</taxon>
        <taxon>Fungi</taxon>
        <taxon>Dikarya</taxon>
        <taxon>Basidiomycota</taxon>
        <taxon>Agaricomycotina</taxon>
        <taxon>Agaricomycetes</taxon>
        <taxon>Russulales</taxon>
        <taxon>Bondarzewiaceae</taxon>
        <taxon>Heterobasidion</taxon>
        <taxon>Heterobasidion annosum species complex</taxon>
    </lineage>
</organism>
<dbReference type="RefSeq" id="XP_009542855.1">
    <property type="nucleotide sequence ID" value="XM_009544560.1"/>
</dbReference>
<dbReference type="Proteomes" id="UP000030671">
    <property type="component" value="Unassembled WGS sequence"/>
</dbReference>
<dbReference type="AlphaFoldDB" id="W4KK43"/>
<proteinExistence type="predicted"/>
<dbReference type="GeneID" id="20667097"/>
<dbReference type="EMBL" id="KI925455">
    <property type="protein sequence ID" value="ETW86074.1"/>
    <property type="molecule type" value="Genomic_DNA"/>
</dbReference>
<evidence type="ECO:0000256" key="1">
    <source>
        <dbReference type="SAM" id="Phobius"/>
    </source>
</evidence>
<evidence type="ECO:0000313" key="2">
    <source>
        <dbReference type="EMBL" id="ETW86074.1"/>
    </source>
</evidence>
<dbReference type="KEGG" id="hir:HETIRDRAFT_145757"/>
<dbReference type="InParanoid" id="W4KK43"/>
<gene>
    <name evidence="2" type="ORF">HETIRDRAFT_145757</name>
</gene>
<keyword evidence="1" id="KW-1133">Transmembrane helix</keyword>
<protein>
    <submittedName>
        <fullName evidence="2">Uncharacterized protein</fullName>
    </submittedName>
</protein>
<feature type="transmembrane region" description="Helical" evidence="1">
    <location>
        <begin position="112"/>
        <end position="136"/>
    </location>
</feature>